<gene>
    <name evidence="1" type="ORF">HUJ06_023172</name>
</gene>
<dbReference type="AlphaFoldDB" id="A0A822XRH8"/>
<accession>A0A822XRH8</accession>
<organism evidence="1 2">
    <name type="scientific">Nelumbo nucifera</name>
    <name type="common">Sacred lotus</name>
    <dbReference type="NCBI Taxonomy" id="4432"/>
    <lineage>
        <taxon>Eukaryota</taxon>
        <taxon>Viridiplantae</taxon>
        <taxon>Streptophyta</taxon>
        <taxon>Embryophyta</taxon>
        <taxon>Tracheophyta</taxon>
        <taxon>Spermatophyta</taxon>
        <taxon>Magnoliopsida</taxon>
        <taxon>Proteales</taxon>
        <taxon>Nelumbonaceae</taxon>
        <taxon>Nelumbo</taxon>
    </lineage>
</organism>
<reference evidence="1 2" key="1">
    <citation type="journal article" date="2020" name="Mol. Biol. Evol.">
        <title>Distinct Expression and Methylation Patterns for Genes with Different Fates following a Single Whole-Genome Duplication in Flowering Plants.</title>
        <authorList>
            <person name="Shi T."/>
            <person name="Rahmani R.S."/>
            <person name="Gugger P.F."/>
            <person name="Wang M."/>
            <person name="Li H."/>
            <person name="Zhang Y."/>
            <person name="Li Z."/>
            <person name="Wang Q."/>
            <person name="Van de Peer Y."/>
            <person name="Marchal K."/>
            <person name="Chen J."/>
        </authorList>
    </citation>
    <scope>NUCLEOTIDE SEQUENCE [LARGE SCALE GENOMIC DNA]</scope>
    <source>
        <tissue evidence="1">Leaf</tissue>
    </source>
</reference>
<name>A0A822XRH8_NELNU</name>
<dbReference type="Proteomes" id="UP000607653">
    <property type="component" value="Unassembled WGS sequence"/>
</dbReference>
<sequence length="52" mass="5712">MDNGIPRVYPSVKLGLSLKFIPLSSQVLPAQSFHVEIAIKLCICNSSITILR</sequence>
<protein>
    <submittedName>
        <fullName evidence="1">Uncharacterized protein</fullName>
    </submittedName>
</protein>
<evidence type="ECO:0000313" key="2">
    <source>
        <dbReference type="Proteomes" id="UP000607653"/>
    </source>
</evidence>
<evidence type="ECO:0000313" key="1">
    <source>
        <dbReference type="EMBL" id="DAD21709.1"/>
    </source>
</evidence>
<comment type="caution">
    <text evidence="1">The sequence shown here is derived from an EMBL/GenBank/DDBJ whole genome shotgun (WGS) entry which is preliminary data.</text>
</comment>
<keyword evidence="2" id="KW-1185">Reference proteome</keyword>
<proteinExistence type="predicted"/>
<dbReference type="EMBL" id="DUZY01000001">
    <property type="protein sequence ID" value="DAD21709.1"/>
    <property type="molecule type" value="Genomic_DNA"/>
</dbReference>